<comment type="subcellular location">
    <subcellularLocation>
        <location evidence="1">Periplasm</location>
    </subcellularLocation>
</comment>
<gene>
    <name evidence="5" type="ORF">PSQ90_01600</name>
</gene>
<feature type="domain" description="Solute-binding protein family 5" evidence="4">
    <location>
        <begin position="95"/>
        <end position="488"/>
    </location>
</feature>
<evidence type="ECO:0000313" key="6">
    <source>
        <dbReference type="Proteomes" id="UP001222118"/>
    </source>
</evidence>
<evidence type="ECO:0000313" key="5">
    <source>
        <dbReference type="EMBL" id="WDR06181.1"/>
    </source>
</evidence>
<sequence length="596" mass="65885">MVRLKLSAALVSLALVIAPVAAIAQDAATIAATEIVPSAPLPVVPRNQTLALGWGVAGGSSVGTTNPWALPGYTHQEGNNLMWEPLMYFAIYKGEFVPWLADSMEYTDDSFTTLEIKLNKDAAWSDGNPVTSKDVVYTFEGQMQNEKLPYHAQFSQQVASVTAIDDLTIEVKFTEPSPRFKFEVLSEKFDTGIPIVPADYLSAQADPTLAPGRDEMPHSGPYDIVAWNVNQKIFDLRPDWWAVKAGRIAEPAVKRVVVVNILNQPIDTVAQRIVNNEFDSSVDMRAQIIGTILEQNPDVQSWTGKESPYGYLDWWPNSLWMNDQLEPFSDPNVRKAISLAIDRNLIDEILYEGAKIATIYPFPLYPNLQKFADSPEVKAEEAKYEPGKFDLDESAQLMTDAGFEKNGDGLWAKDGKSIDATIQAFETIHGDIAPVLAEMLRNAGFDANVNFGTDAYQNMVDGKAGLYMFGHGASLFDPFEALNLFHGKFSNAIGSSAGNNRFSRYSNPEYDALIDEIAPLDSNDPKFIEGAAKALGIYWRDTIDVPIIQWLHRIPYNNHYWVNWPSSTNPVMGTNGAFWAHTGMLVIASLQPSGAE</sequence>
<dbReference type="InterPro" id="IPR039424">
    <property type="entry name" value="SBP_5"/>
</dbReference>
<dbReference type="PANTHER" id="PTHR30290">
    <property type="entry name" value="PERIPLASMIC BINDING COMPONENT OF ABC TRANSPORTER"/>
    <property type="match status" value="1"/>
</dbReference>
<organism evidence="5 6">
    <name type="scientific">Devosia rhodophyticola</name>
    <dbReference type="NCBI Taxonomy" id="3026423"/>
    <lineage>
        <taxon>Bacteria</taxon>
        <taxon>Pseudomonadati</taxon>
        <taxon>Pseudomonadota</taxon>
        <taxon>Alphaproteobacteria</taxon>
        <taxon>Hyphomicrobiales</taxon>
        <taxon>Devosiaceae</taxon>
        <taxon>Devosia</taxon>
    </lineage>
</organism>
<dbReference type="Gene3D" id="3.90.76.10">
    <property type="entry name" value="Dipeptide-binding Protein, Domain 1"/>
    <property type="match status" value="1"/>
</dbReference>
<protein>
    <submittedName>
        <fullName evidence="5">ABC transporter substrate-binding protein</fullName>
    </submittedName>
</protein>
<evidence type="ECO:0000256" key="2">
    <source>
        <dbReference type="ARBA" id="ARBA00005695"/>
    </source>
</evidence>
<accession>A0ABY7YY62</accession>
<dbReference type="Pfam" id="PF00496">
    <property type="entry name" value="SBP_bac_5"/>
    <property type="match status" value="1"/>
</dbReference>
<dbReference type="Proteomes" id="UP001222118">
    <property type="component" value="Chromosome"/>
</dbReference>
<dbReference type="PANTHER" id="PTHR30290:SF16">
    <property type="entry name" value="OLIGOPEPTIDE ABC TRANSPORTER, PERIPLASMIC OLIGOPEPTIDE-BINDING PROTEIN"/>
    <property type="match status" value="1"/>
</dbReference>
<dbReference type="Gene3D" id="3.40.190.10">
    <property type="entry name" value="Periplasmic binding protein-like II"/>
    <property type="match status" value="1"/>
</dbReference>
<reference evidence="5 6" key="1">
    <citation type="submission" date="2023-02" db="EMBL/GenBank/DDBJ databases">
        <title>Devosia chondri sp. nov., isolated from the phycosphere of marine algae.</title>
        <authorList>
            <person name="Kim J.M."/>
            <person name="Lee J.K."/>
            <person name="Choi B.J."/>
            <person name="Bayburt H."/>
            <person name="Jeon C.O."/>
        </authorList>
    </citation>
    <scope>NUCLEOTIDE SEQUENCE [LARGE SCALE GENOMIC DNA]</scope>
    <source>
        <strain evidence="5 6">G2-5</strain>
    </source>
</reference>
<dbReference type="PIRSF" id="PIRSF002741">
    <property type="entry name" value="MppA"/>
    <property type="match status" value="1"/>
</dbReference>
<dbReference type="EMBL" id="CP118247">
    <property type="protein sequence ID" value="WDR06181.1"/>
    <property type="molecule type" value="Genomic_DNA"/>
</dbReference>
<evidence type="ECO:0000256" key="3">
    <source>
        <dbReference type="SAM" id="SignalP"/>
    </source>
</evidence>
<feature type="signal peptide" evidence="3">
    <location>
        <begin position="1"/>
        <end position="24"/>
    </location>
</feature>
<keyword evidence="3" id="KW-0732">Signal</keyword>
<keyword evidence="6" id="KW-1185">Reference proteome</keyword>
<proteinExistence type="inferred from homology"/>
<dbReference type="Gene3D" id="3.10.105.10">
    <property type="entry name" value="Dipeptide-binding Protein, Domain 3"/>
    <property type="match status" value="1"/>
</dbReference>
<dbReference type="RefSeq" id="WP_282211695.1">
    <property type="nucleotide sequence ID" value="NZ_CP118247.1"/>
</dbReference>
<comment type="similarity">
    <text evidence="2">Belongs to the bacterial solute-binding protein 5 family.</text>
</comment>
<evidence type="ECO:0000259" key="4">
    <source>
        <dbReference type="Pfam" id="PF00496"/>
    </source>
</evidence>
<dbReference type="InterPro" id="IPR030678">
    <property type="entry name" value="Peptide/Ni-bd"/>
</dbReference>
<dbReference type="CDD" id="cd08509">
    <property type="entry name" value="PBP2_TmCBP_oligosaccharides_like"/>
    <property type="match status" value="1"/>
</dbReference>
<dbReference type="SUPFAM" id="SSF53850">
    <property type="entry name" value="Periplasmic binding protein-like II"/>
    <property type="match status" value="1"/>
</dbReference>
<feature type="chain" id="PRO_5047391408" evidence="3">
    <location>
        <begin position="25"/>
        <end position="596"/>
    </location>
</feature>
<dbReference type="InterPro" id="IPR000914">
    <property type="entry name" value="SBP_5_dom"/>
</dbReference>
<name>A0ABY7YY62_9HYPH</name>
<evidence type="ECO:0000256" key="1">
    <source>
        <dbReference type="ARBA" id="ARBA00004418"/>
    </source>
</evidence>